<dbReference type="SUPFAM" id="SSF53448">
    <property type="entry name" value="Nucleotide-diphospho-sugar transferases"/>
    <property type="match status" value="1"/>
</dbReference>
<evidence type="ECO:0000256" key="6">
    <source>
        <dbReference type="ARBA" id="ARBA00023134"/>
    </source>
</evidence>
<gene>
    <name evidence="12" type="ORF">SAMN04488503_1188</name>
</gene>
<keyword evidence="12" id="KW-0413">Isomerase</keyword>
<dbReference type="PANTHER" id="PTHR46390">
    <property type="entry name" value="MANNOSE-1-PHOSPHATE GUANYLYLTRANSFERASE"/>
    <property type="match status" value="1"/>
</dbReference>
<dbReference type="CDD" id="cd02213">
    <property type="entry name" value="cupin_PMI_typeII_C"/>
    <property type="match status" value="1"/>
</dbReference>
<dbReference type="NCBIfam" id="TIGR01479">
    <property type="entry name" value="GMP_PMI"/>
    <property type="match status" value="1"/>
</dbReference>
<evidence type="ECO:0000259" key="10">
    <source>
        <dbReference type="Pfam" id="PF01050"/>
    </source>
</evidence>
<feature type="domain" description="Nucleotidyl transferase" evidence="9">
    <location>
        <begin position="16"/>
        <end position="293"/>
    </location>
</feature>
<evidence type="ECO:0000256" key="4">
    <source>
        <dbReference type="ARBA" id="ARBA00022695"/>
    </source>
</evidence>
<dbReference type="OrthoDB" id="9806359at2"/>
<dbReference type="RefSeq" id="WP_089272703.1">
    <property type="nucleotide sequence ID" value="NZ_FZOC01000002.1"/>
</dbReference>
<reference evidence="12 13" key="1">
    <citation type="submission" date="2017-06" db="EMBL/GenBank/DDBJ databases">
        <authorList>
            <person name="Kim H.J."/>
            <person name="Triplett B.A."/>
        </authorList>
    </citation>
    <scope>NUCLEOTIDE SEQUENCE [LARGE SCALE GENOMIC DNA]</scope>
    <source>
        <strain evidence="12 13">DSM 13116</strain>
    </source>
</reference>
<evidence type="ECO:0000256" key="5">
    <source>
        <dbReference type="ARBA" id="ARBA00022741"/>
    </source>
</evidence>
<dbReference type="InterPro" id="IPR014710">
    <property type="entry name" value="RmlC-like_jellyroll"/>
</dbReference>
<evidence type="ECO:0000256" key="7">
    <source>
        <dbReference type="ARBA" id="ARBA00047343"/>
    </source>
</evidence>
<keyword evidence="4 12" id="KW-0548">Nucleotidyltransferase</keyword>
<evidence type="ECO:0000259" key="11">
    <source>
        <dbReference type="Pfam" id="PF22640"/>
    </source>
</evidence>
<dbReference type="InterPro" id="IPR006375">
    <property type="entry name" value="Man1P_GuaTrfase/Man6P_Isoase"/>
</dbReference>
<comment type="catalytic activity">
    <reaction evidence="7">
        <text>alpha-D-mannose 1-phosphate + GTP + H(+) = GDP-alpha-D-mannose + diphosphate</text>
        <dbReference type="Rhea" id="RHEA:15229"/>
        <dbReference type="ChEBI" id="CHEBI:15378"/>
        <dbReference type="ChEBI" id="CHEBI:33019"/>
        <dbReference type="ChEBI" id="CHEBI:37565"/>
        <dbReference type="ChEBI" id="CHEBI:57527"/>
        <dbReference type="ChEBI" id="CHEBI:58409"/>
        <dbReference type="EC" id="2.7.7.13"/>
    </reaction>
</comment>
<evidence type="ECO:0000313" key="13">
    <source>
        <dbReference type="Proteomes" id="UP000198324"/>
    </source>
</evidence>
<accession>A0A238Z3D0</accession>
<dbReference type="GO" id="GO:0004475">
    <property type="term" value="F:mannose-1-phosphate guanylyltransferase (GTP) activity"/>
    <property type="evidence" value="ECO:0007669"/>
    <property type="project" value="UniProtKB-EC"/>
</dbReference>
<evidence type="ECO:0000259" key="9">
    <source>
        <dbReference type="Pfam" id="PF00483"/>
    </source>
</evidence>
<dbReference type="Gene3D" id="3.90.550.10">
    <property type="entry name" value="Spore Coat Polysaccharide Biosynthesis Protein SpsA, Chain A"/>
    <property type="match status" value="1"/>
</dbReference>
<evidence type="ECO:0000256" key="2">
    <source>
        <dbReference type="ARBA" id="ARBA00012387"/>
    </source>
</evidence>
<feature type="domain" description="Mannose-6-phosphate isomerase type II C-terminal" evidence="10">
    <location>
        <begin position="358"/>
        <end position="472"/>
    </location>
</feature>
<feature type="domain" description="MannoseP isomerase/GMP-like beta-helix" evidence="11">
    <location>
        <begin position="300"/>
        <end position="352"/>
    </location>
</feature>
<dbReference type="GO" id="GO:0009298">
    <property type="term" value="P:GDP-mannose biosynthetic process"/>
    <property type="evidence" value="ECO:0007669"/>
    <property type="project" value="TreeGrafter"/>
</dbReference>
<keyword evidence="5" id="KW-0547">Nucleotide-binding</keyword>
<sequence length="482" mass="53864">MPKSRTSRTAEPAKHAIILAGGSGTRLWPLSRNLFPKQLLALSGEETLLQQTVRRVLTAFAPQNIWVVTNEEHMFEVRSQLKRLDPALDSRVLAEPLARNTLPAVLLGLDRVLAATGGEDSKAAVAVFPSDHLLEDLQGFRDSLDRAMELAAQGRFVTFGVVPRKPETGYGYIARGESLGDRAWSVERFIEKPRLEKALEFLKSGRHYWNSGVFVFRPCDFLDAVARHAPEFWPWWTNREQLPLSQGYGGLPNLSVDYGIAEKIDNIAVVEARFEWDDLGNWEAIYRLGKKDENGNVIQGDVLALDCRDCLLISKGGKLAAVGLANMIMIQTRDATLTCPLTDVQRVKEVVALLKSQGSQLVESHMTVKRPWGSYSVLEEGPHYKIKRIEVLPGARLSLQMHHHRSEHWVVVSGTALVEIGGEERLLVENQAVDIAKATTHRLANPGKVALEIIEIQSGPYLEEDDIVRFDDVYGRVKRKDS</sequence>
<dbReference type="InterPro" id="IPR001538">
    <property type="entry name" value="Man6P_isomerase-2_C"/>
</dbReference>
<dbReference type="CDD" id="cd02509">
    <property type="entry name" value="GDP-M1P_Guanylyltransferase"/>
    <property type="match status" value="1"/>
</dbReference>
<dbReference type="InterPro" id="IPR011051">
    <property type="entry name" value="RmlC_Cupin_sf"/>
</dbReference>
<name>A0A238Z3D0_9BACT</name>
<evidence type="ECO:0000256" key="1">
    <source>
        <dbReference type="ARBA" id="ARBA00006115"/>
    </source>
</evidence>
<dbReference type="GO" id="GO:0005525">
    <property type="term" value="F:GTP binding"/>
    <property type="evidence" value="ECO:0007669"/>
    <property type="project" value="UniProtKB-KW"/>
</dbReference>
<comment type="similarity">
    <text evidence="1 8">Belongs to the mannose-6-phosphate isomerase type 2 family.</text>
</comment>
<dbReference type="InterPro" id="IPR051161">
    <property type="entry name" value="Mannose-6P_isomerase_type2"/>
</dbReference>
<dbReference type="EMBL" id="FZOC01000002">
    <property type="protein sequence ID" value="SNR77488.1"/>
    <property type="molecule type" value="Genomic_DNA"/>
</dbReference>
<dbReference type="EC" id="2.7.7.13" evidence="2"/>
<protein>
    <recommendedName>
        <fullName evidence="2">mannose-1-phosphate guanylyltransferase</fullName>
        <ecNumber evidence="2">2.7.7.13</ecNumber>
    </recommendedName>
</protein>
<evidence type="ECO:0000256" key="3">
    <source>
        <dbReference type="ARBA" id="ARBA00022679"/>
    </source>
</evidence>
<evidence type="ECO:0000256" key="8">
    <source>
        <dbReference type="RuleBase" id="RU004190"/>
    </source>
</evidence>
<proteinExistence type="inferred from homology"/>
<dbReference type="InterPro" id="IPR054566">
    <property type="entry name" value="ManC/GMP-like_b-helix"/>
</dbReference>
<dbReference type="GO" id="GO:0016853">
    <property type="term" value="F:isomerase activity"/>
    <property type="evidence" value="ECO:0007669"/>
    <property type="project" value="UniProtKB-KW"/>
</dbReference>
<keyword evidence="13" id="KW-1185">Reference proteome</keyword>
<dbReference type="GO" id="GO:0000271">
    <property type="term" value="P:polysaccharide biosynthetic process"/>
    <property type="evidence" value="ECO:0007669"/>
    <property type="project" value="InterPro"/>
</dbReference>
<keyword evidence="3 12" id="KW-0808">Transferase</keyword>
<dbReference type="Pfam" id="PF22640">
    <property type="entry name" value="ManC_GMP_beta-helix"/>
    <property type="match status" value="1"/>
</dbReference>
<dbReference type="PANTHER" id="PTHR46390:SF1">
    <property type="entry name" value="MANNOSE-1-PHOSPHATE GUANYLYLTRANSFERASE"/>
    <property type="match status" value="1"/>
</dbReference>
<dbReference type="SUPFAM" id="SSF51182">
    <property type="entry name" value="RmlC-like cupins"/>
    <property type="match status" value="1"/>
</dbReference>
<dbReference type="InterPro" id="IPR049577">
    <property type="entry name" value="GMPP_N"/>
</dbReference>
<dbReference type="Gene3D" id="2.60.120.10">
    <property type="entry name" value="Jelly Rolls"/>
    <property type="match status" value="1"/>
</dbReference>
<keyword evidence="6" id="KW-0342">GTP-binding</keyword>
<organism evidence="12 13">
    <name type="scientific">Humidesulfovibrio mexicanus</name>
    <dbReference type="NCBI Taxonomy" id="147047"/>
    <lineage>
        <taxon>Bacteria</taxon>
        <taxon>Pseudomonadati</taxon>
        <taxon>Thermodesulfobacteriota</taxon>
        <taxon>Desulfovibrionia</taxon>
        <taxon>Desulfovibrionales</taxon>
        <taxon>Desulfovibrionaceae</taxon>
        <taxon>Humidesulfovibrio</taxon>
    </lineage>
</organism>
<dbReference type="AlphaFoldDB" id="A0A238Z3D0"/>
<dbReference type="Pfam" id="PF01050">
    <property type="entry name" value="MannoseP_isomer"/>
    <property type="match status" value="1"/>
</dbReference>
<dbReference type="Proteomes" id="UP000198324">
    <property type="component" value="Unassembled WGS sequence"/>
</dbReference>
<dbReference type="InterPro" id="IPR029044">
    <property type="entry name" value="Nucleotide-diphossugar_trans"/>
</dbReference>
<evidence type="ECO:0000313" key="12">
    <source>
        <dbReference type="EMBL" id="SNR77488.1"/>
    </source>
</evidence>
<dbReference type="InterPro" id="IPR005835">
    <property type="entry name" value="NTP_transferase_dom"/>
</dbReference>
<dbReference type="FunFam" id="2.60.120.10:FF:000032">
    <property type="entry name" value="Mannose-1-phosphate guanylyltransferase/mannose-6-phosphate isomerase"/>
    <property type="match status" value="1"/>
</dbReference>
<dbReference type="Pfam" id="PF00483">
    <property type="entry name" value="NTP_transferase"/>
    <property type="match status" value="1"/>
</dbReference>